<dbReference type="CDD" id="cd00116">
    <property type="entry name" value="LRR_RI"/>
    <property type="match status" value="1"/>
</dbReference>
<dbReference type="InParanoid" id="A0A1X2HRP9"/>
<dbReference type="AlphaFoldDB" id="A0A1X2HRP9"/>
<evidence type="ECO:0000256" key="2">
    <source>
        <dbReference type="ARBA" id="ARBA00022614"/>
    </source>
</evidence>
<evidence type="ECO:0000256" key="4">
    <source>
        <dbReference type="SAM" id="MobiDB-lite"/>
    </source>
</evidence>
<dbReference type="Gene3D" id="3.80.10.10">
    <property type="entry name" value="Ribonuclease Inhibitor"/>
    <property type="match status" value="1"/>
</dbReference>
<proteinExistence type="predicted"/>
<reference evidence="5 6" key="1">
    <citation type="submission" date="2016-07" db="EMBL/GenBank/DDBJ databases">
        <title>Pervasive Adenine N6-methylation of Active Genes in Fungi.</title>
        <authorList>
            <consortium name="DOE Joint Genome Institute"/>
            <person name="Mondo S.J."/>
            <person name="Dannebaum R.O."/>
            <person name="Kuo R.C."/>
            <person name="Labutti K."/>
            <person name="Haridas S."/>
            <person name="Kuo A."/>
            <person name="Salamov A."/>
            <person name="Ahrendt S.R."/>
            <person name="Lipzen A."/>
            <person name="Sullivan W."/>
            <person name="Andreopoulos W.B."/>
            <person name="Clum A."/>
            <person name="Lindquist E."/>
            <person name="Daum C."/>
            <person name="Ramamoorthy G.K."/>
            <person name="Gryganskyi A."/>
            <person name="Culley D."/>
            <person name="Magnuson J.K."/>
            <person name="James T.Y."/>
            <person name="O'Malley M.A."/>
            <person name="Stajich J.E."/>
            <person name="Spatafora J.W."/>
            <person name="Visel A."/>
            <person name="Grigoriev I.V."/>
        </authorList>
    </citation>
    <scope>NUCLEOTIDE SEQUENCE [LARGE SCALE GENOMIC DNA]</scope>
    <source>
        <strain evidence="5 6">NRRL 2496</strain>
    </source>
</reference>
<dbReference type="GO" id="GO:0006611">
    <property type="term" value="P:protein export from nucleus"/>
    <property type="evidence" value="ECO:0007669"/>
    <property type="project" value="EnsemblFungi"/>
</dbReference>
<dbReference type="GO" id="GO:0005829">
    <property type="term" value="C:cytosol"/>
    <property type="evidence" value="ECO:0007669"/>
    <property type="project" value="EnsemblFungi"/>
</dbReference>
<keyword evidence="3" id="KW-0677">Repeat</keyword>
<keyword evidence="6" id="KW-1185">Reference proteome</keyword>
<gene>
    <name evidence="5" type="ORF">BCR43DRAFT_528475</name>
</gene>
<evidence type="ECO:0000313" key="6">
    <source>
        <dbReference type="Proteomes" id="UP000242180"/>
    </source>
</evidence>
<keyword evidence="1" id="KW-0343">GTPase activation</keyword>
<dbReference type="GO" id="GO:0005096">
    <property type="term" value="F:GTPase activator activity"/>
    <property type="evidence" value="ECO:0007669"/>
    <property type="project" value="UniProtKB-KW"/>
</dbReference>
<dbReference type="GO" id="GO:0006606">
    <property type="term" value="P:protein import into nucleus"/>
    <property type="evidence" value="ECO:0007669"/>
    <property type="project" value="EnsemblFungi"/>
</dbReference>
<organism evidence="5 6">
    <name type="scientific">Syncephalastrum racemosum</name>
    <name type="common">Filamentous fungus</name>
    <dbReference type="NCBI Taxonomy" id="13706"/>
    <lineage>
        <taxon>Eukaryota</taxon>
        <taxon>Fungi</taxon>
        <taxon>Fungi incertae sedis</taxon>
        <taxon>Mucoromycota</taxon>
        <taxon>Mucoromycotina</taxon>
        <taxon>Mucoromycetes</taxon>
        <taxon>Mucorales</taxon>
        <taxon>Syncephalastraceae</taxon>
        <taxon>Syncephalastrum</taxon>
    </lineage>
</organism>
<comment type="caution">
    <text evidence="5">The sequence shown here is derived from an EMBL/GenBank/DDBJ whole genome shotgun (WGS) entry which is preliminary data.</text>
</comment>
<evidence type="ECO:0000256" key="3">
    <source>
        <dbReference type="ARBA" id="ARBA00022737"/>
    </source>
</evidence>
<dbReference type="GO" id="GO:0006409">
    <property type="term" value="P:tRNA export from nucleus"/>
    <property type="evidence" value="ECO:0007669"/>
    <property type="project" value="EnsemblFungi"/>
</dbReference>
<dbReference type="SMART" id="SM00368">
    <property type="entry name" value="LRR_RI"/>
    <property type="match status" value="8"/>
</dbReference>
<dbReference type="GO" id="GO:0048471">
    <property type="term" value="C:perinuclear region of cytoplasm"/>
    <property type="evidence" value="ECO:0007669"/>
    <property type="project" value="TreeGrafter"/>
</dbReference>
<dbReference type="Pfam" id="PF13516">
    <property type="entry name" value="LRR_6"/>
    <property type="match status" value="3"/>
</dbReference>
<evidence type="ECO:0008006" key="7">
    <source>
        <dbReference type="Google" id="ProtNLM"/>
    </source>
</evidence>
<dbReference type="InterPro" id="IPR001611">
    <property type="entry name" value="Leu-rich_rpt"/>
</dbReference>
<accession>A0A1X2HRP9</accession>
<dbReference type="STRING" id="13706.A0A1X2HRP9"/>
<dbReference type="GO" id="GO:0000781">
    <property type="term" value="C:chromosome, telomeric region"/>
    <property type="evidence" value="ECO:0007669"/>
    <property type="project" value="GOC"/>
</dbReference>
<dbReference type="OrthoDB" id="184583at2759"/>
<dbReference type="GO" id="GO:0034399">
    <property type="term" value="C:nuclear periphery"/>
    <property type="evidence" value="ECO:0007669"/>
    <property type="project" value="EnsemblFungi"/>
</dbReference>
<feature type="compositionally biased region" description="Acidic residues" evidence="4">
    <location>
        <begin position="298"/>
        <end position="328"/>
    </location>
</feature>
<dbReference type="PANTHER" id="PTHR24113:SF12">
    <property type="entry name" value="RAN GTPASE-ACTIVATING PROTEIN 1"/>
    <property type="match status" value="1"/>
</dbReference>
<dbReference type="OMA" id="NGSMEAW"/>
<feature type="region of interest" description="Disordered" evidence="4">
    <location>
        <begin position="298"/>
        <end position="361"/>
    </location>
</feature>
<dbReference type="FunCoup" id="A0A1X2HRP9">
    <property type="interactions" value="125"/>
</dbReference>
<name>A0A1X2HRP9_SYNRA</name>
<dbReference type="Proteomes" id="UP000242180">
    <property type="component" value="Unassembled WGS sequence"/>
</dbReference>
<dbReference type="InterPro" id="IPR032675">
    <property type="entry name" value="LRR_dom_sf"/>
</dbReference>
<dbReference type="GO" id="GO:0000054">
    <property type="term" value="P:ribosomal subunit export from nucleus"/>
    <property type="evidence" value="ECO:0007669"/>
    <property type="project" value="EnsemblFungi"/>
</dbReference>
<dbReference type="GO" id="GO:0031267">
    <property type="term" value="F:small GTPase binding"/>
    <property type="evidence" value="ECO:0007669"/>
    <property type="project" value="EnsemblFungi"/>
</dbReference>
<dbReference type="SUPFAM" id="SSF52047">
    <property type="entry name" value="RNI-like"/>
    <property type="match status" value="1"/>
</dbReference>
<evidence type="ECO:0000256" key="1">
    <source>
        <dbReference type="ARBA" id="ARBA00022468"/>
    </source>
</evidence>
<dbReference type="GO" id="GO:0031509">
    <property type="term" value="P:subtelomeric heterochromatin formation"/>
    <property type="evidence" value="ECO:0007669"/>
    <property type="project" value="EnsemblFungi"/>
</dbReference>
<protein>
    <recommendedName>
        <fullName evidence="7">Ran GTPase activator</fullName>
    </recommendedName>
</protein>
<evidence type="ECO:0000313" key="5">
    <source>
        <dbReference type="EMBL" id="ORZ02260.1"/>
    </source>
</evidence>
<dbReference type="EMBL" id="MCGN01000001">
    <property type="protein sequence ID" value="ORZ02260.1"/>
    <property type="molecule type" value="Genomic_DNA"/>
</dbReference>
<sequence>MDDLTTICLSGNTLGVEASQALAGALKTRKSLKRALLSDIFTGRLVSEIPDALQALCDALAETSLTELDLSDNAFGPRSAHPLVGLLTETTTLTTLRLNNNGFGPSGGLMIAEALQKMKAPLDTIVCGRNRLEDGSSPAFADAFAHHKDSLRVVRMPQNGIRPDGIKALMRGGLRHCTRLEHLDLQDNTFTNKGSKALVAALPAWKSIVELNLSDCLLSGRGGLALAQALHKTRYPIARLRLQYNEICGDAALVLADAITAHMDALVLLELNGNRFGEDEREAQAIRAALAQWGHDEALDELDDMEEIDSDEEEEEEEEEDESDEEDELVKKADEAEAQEPKTNAATEEKDLVAQLEKTHI</sequence>
<dbReference type="InterPro" id="IPR027038">
    <property type="entry name" value="RanGap"/>
</dbReference>
<feature type="compositionally biased region" description="Basic and acidic residues" evidence="4">
    <location>
        <begin position="347"/>
        <end position="361"/>
    </location>
</feature>
<keyword evidence="2" id="KW-0433">Leucine-rich repeat</keyword>
<dbReference type="PANTHER" id="PTHR24113">
    <property type="entry name" value="RAN GTPASE-ACTIVATING PROTEIN 1"/>
    <property type="match status" value="1"/>
</dbReference>
<dbReference type="GO" id="GO:0006404">
    <property type="term" value="P:RNA import into nucleus"/>
    <property type="evidence" value="ECO:0007669"/>
    <property type="project" value="EnsemblFungi"/>
</dbReference>